<dbReference type="GO" id="GO:0016435">
    <property type="term" value="F:rRNA (guanine) methyltransferase activity"/>
    <property type="evidence" value="ECO:0007669"/>
    <property type="project" value="InterPro"/>
</dbReference>
<evidence type="ECO:0000313" key="3">
    <source>
        <dbReference type="Proteomes" id="UP000218209"/>
    </source>
</evidence>
<proteinExistence type="predicted"/>
<dbReference type="GO" id="GO:0070476">
    <property type="term" value="P:rRNA (guanine-N7)-methylation"/>
    <property type="evidence" value="ECO:0007669"/>
    <property type="project" value="InterPro"/>
</dbReference>
<protein>
    <recommendedName>
        <fullName evidence="1">Methyltransferase type 11 domain-containing protein</fullName>
    </recommendedName>
</protein>
<dbReference type="EMBL" id="KV918788">
    <property type="protein sequence ID" value="OSX79627.1"/>
    <property type="molecule type" value="Genomic_DNA"/>
</dbReference>
<dbReference type="PANTHER" id="PTHR12734:SF0">
    <property type="entry name" value="18S RRNA (GUANINE-N(7))-METHYLTRANSFERASE-RELATED"/>
    <property type="match status" value="1"/>
</dbReference>
<evidence type="ECO:0000259" key="1">
    <source>
        <dbReference type="Pfam" id="PF08241"/>
    </source>
</evidence>
<dbReference type="OrthoDB" id="2877at2759"/>
<dbReference type="Gene3D" id="3.40.50.150">
    <property type="entry name" value="Vaccinia Virus protein VP39"/>
    <property type="match status" value="1"/>
</dbReference>
<dbReference type="Pfam" id="PF08241">
    <property type="entry name" value="Methyltransf_11"/>
    <property type="match status" value="1"/>
</dbReference>
<dbReference type="InterPro" id="IPR029063">
    <property type="entry name" value="SAM-dependent_MTases_sf"/>
</dbReference>
<dbReference type="PANTHER" id="PTHR12734">
    <property type="entry name" value="METHYLTRANSFERASE-RELATED"/>
    <property type="match status" value="1"/>
</dbReference>
<feature type="non-terminal residue" evidence="2">
    <location>
        <position position="208"/>
    </location>
</feature>
<keyword evidence="3" id="KW-1185">Reference proteome</keyword>
<reference evidence="2 3" key="1">
    <citation type="submission" date="2017-03" db="EMBL/GenBank/DDBJ databases">
        <title>WGS assembly of Porphyra umbilicalis.</title>
        <authorList>
            <person name="Brawley S.H."/>
            <person name="Blouin N.A."/>
            <person name="Ficko-Blean E."/>
            <person name="Wheeler G.L."/>
            <person name="Lohr M."/>
            <person name="Goodson H.V."/>
            <person name="Jenkins J.W."/>
            <person name="Blaby-Haas C.E."/>
            <person name="Helliwell K.E."/>
            <person name="Chan C."/>
            <person name="Marriage T."/>
            <person name="Bhattacharya D."/>
            <person name="Klein A.S."/>
            <person name="Badis Y."/>
            <person name="Brodie J."/>
            <person name="Cao Y."/>
            <person name="Collen J."/>
            <person name="Dittami S.M."/>
            <person name="Gachon C.M."/>
            <person name="Green B.R."/>
            <person name="Karpowicz S."/>
            <person name="Kim J.W."/>
            <person name="Kudahl U."/>
            <person name="Lin S."/>
            <person name="Michel G."/>
            <person name="Mittag M."/>
            <person name="Olson B.J."/>
            <person name="Pangilinan J."/>
            <person name="Peng Y."/>
            <person name="Qiu H."/>
            <person name="Shu S."/>
            <person name="Singer J.T."/>
            <person name="Smith A.G."/>
            <person name="Sprecher B.N."/>
            <person name="Wagner V."/>
            <person name="Wang W."/>
            <person name="Wang Z.-Y."/>
            <person name="Yan J."/>
            <person name="Yarish C."/>
            <person name="Zoeuner-Riek S."/>
            <person name="Zhuang Y."/>
            <person name="Zou Y."/>
            <person name="Lindquist E.A."/>
            <person name="Grimwood J."/>
            <person name="Barry K."/>
            <person name="Rokhsar D.S."/>
            <person name="Schmutz J."/>
            <person name="Stiller J.W."/>
            <person name="Grossman A.R."/>
            <person name="Prochnik S.E."/>
        </authorList>
    </citation>
    <scope>NUCLEOTIDE SEQUENCE [LARGE SCALE GENOMIC DNA]</scope>
    <source>
        <strain evidence="2">4086291</strain>
    </source>
</reference>
<accession>A0A1X6PFJ5</accession>
<dbReference type="CDD" id="cd02440">
    <property type="entry name" value="AdoMet_MTases"/>
    <property type="match status" value="1"/>
</dbReference>
<gene>
    <name evidence="2" type="ORF">BU14_0074s0057</name>
</gene>
<evidence type="ECO:0000313" key="2">
    <source>
        <dbReference type="EMBL" id="OSX79627.1"/>
    </source>
</evidence>
<sequence>MSGRRPEHVAPPTVYYSSKEASKYATSSRNATVQAALTERCLELLALPASPPVPHLLLDVGSGTGMSTAILSAEGHHVIAYDISPPMLAQASAAHGDRLVADAGAGGFVCRPGTLDGAVSVSAIQWLCVATTSEEVPRQRMKAFFTALYTGLRRGGRAALQFYPDGAAQVQVLAAAAASVGFSGGVLVDYPHSAKARKYFLVLTAGAG</sequence>
<dbReference type="Proteomes" id="UP000218209">
    <property type="component" value="Unassembled WGS sequence"/>
</dbReference>
<dbReference type="GO" id="GO:0005730">
    <property type="term" value="C:nucleolus"/>
    <property type="evidence" value="ECO:0007669"/>
    <property type="project" value="TreeGrafter"/>
</dbReference>
<name>A0A1X6PFJ5_PORUM</name>
<dbReference type="AlphaFoldDB" id="A0A1X6PFJ5"/>
<dbReference type="SUPFAM" id="SSF53335">
    <property type="entry name" value="S-adenosyl-L-methionine-dependent methyltransferases"/>
    <property type="match status" value="1"/>
</dbReference>
<dbReference type="InterPro" id="IPR039769">
    <property type="entry name" value="Bud23-like"/>
</dbReference>
<dbReference type="InterPro" id="IPR013216">
    <property type="entry name" value="Methyltransf_11"/>
</dbReference>
<feature type="domain" description="Methyltransferase type 11" evidence="1">
    <location>
        <begin position="58"/>
        <end position="159"/>
    </location>
</feature>
<organism evidence="2 3">
    <name type="scientific">Porphyra umbilicalis</name>
    <name type="common">Purple laver</name>
    <name type="synonym">Red alga</name>
    <dbReference type="NCBI Taxonomy" id="2786"/>
    <lineage>
        <taxon>Eukaryota</taxon>
        <taxon>Rhodophyta</taxon>
        <taxon>Bangiophyceae</taxon>
        <taxon>Bangiales</taxon>
        <taxon>Bangiaceae</taxon>
        <taxon>Porphyra</taxon>
    </lineage>
</organism>